<dbReference type="FunFam" id="1.10.8.870:FF:000002">
    <property type="entry name" value="Glycerol-3-phosphate dehydrogenase"/>
    <property type="match status" value="1"/>
</dbReference>
<dbReference type="InterPro" id="IPR036188">
    <property type="entry name" value="FAD/NAD-bd_sf"/>
</dbReference>
<evidence type="ECO:0000256" key="7">
    <source>
        <dbReference type="ARBA" id="ARBA00022798"/>
    </source>
</evidence>
<dbReference type="Gene3D" id="3.50.50.60">
    <property type="entry name" value="FAD/NAD(P)-binding domain"/>
    <property type="match status" value="1"/>
</dbReference>
<dbReference type="InterPro" id="IPR000447">
    <property type="entry name" value="G3P_DH_FAD-dep"/>
</dbReference>
<dbReference type="KEGG" id="cbd:CBUD_1143"/>
<keyword evidence="9 11" id="KW-0560">Oxidoreductase</keyword>
<evidence type="ECO:0000256" key="3">
    <source>
        <dbReference type="ARBA" id="ARBA00007330"/>
    </source>
</evidence>
<proteinExistence type="inferred from homology"/>
<evidence type="ECO:0000256" key="11">
    <source>
        <dbReference type="RuleBase" id="RU361217"/>
    </source>
</evidence>
<name>A9KCL2_COXBN</name>
<dbReference type="PANTHER" id="PTHR11985:SF15">
    <property type="entry name" value="GLYCEROL-3-PHOSPHATE DEHYDROGENASE, MITOCHONDRIAL"/>
    <property type="match status" value="1"/>
</dbReference>
<dbReference type="PROSITE" id="PS00977">
    <property type="entry name" value="FAD_G3PDH_1"/>
    <property type="match status" value="1"/>
</dbReference>
<sequence>MTKSVEIDLLIIGGGINGAGVARDAAGRGLSVILCEKDDLANHTSSASSKLIHGGLRYLEQMKFKLVHEALKEREILLQTAPYLVYPLVFVLPHDAHLRPVWMIRTGLFLYTSLARRQSLQGTKRLNLLNAPEGTPLKEKFTLGFTYADCQVDDARLVVTNALGAKAKGAIVLTRTLCQSAVRENGRWKVHLYSQLTKRETIVFAKAIVNAAGAWVSHVLHNIAKVKSTSRIRLVKGSHIVVPKWYKGNHAYILQNPDKRVIFAIPYKNDFTLIGTTDVPFEGDPNKIHISEEETNYLIDSINYYFTKPLPVNDIRSSYAGVRALFDDKSEKAQKITREYHLELNDDNGKMPILSIFGGKLTTYRSLAERVLSKLKPYFPKMGSAWTASTPLPGGDLRGDFNQFLSAMKEKYTWLPKELLFHYASHYGTLMNCLLESATSINDLGEHFGGGLYRKEVDYLIKNEWAKTTEDILWRRTKWGLILSDQEINQLEAFLNDAEQ</sequence>
<dbReference type="GO" id="GO:0004368">
    <property type="term" value="F:glycerol-3-phosphate dehydrogenase (quinone) activity"/>
    <property type="evidence" value="ECO:0007669"/>
    <property type="project" value="UniProtKB-EC"/>
</dbReference>
<dbReference type="SUPFAM" id="SSF51905">
    <property type="entry name" value="FAD/NAD(P)-binding domain"/>
    <property type="match status" value="1"/>
</dbReference>
<dbReference type="AlphaFoldDB" id="A9KCL2"/>
<keyword evidence="7" id="KW-0319">Glycerol metabolism</keyword>
<dbReference type="PRINTS" id="PR01001">
    <property type="entry name" value="FADG3PDH"/>
</dbReference>
<evidence type="ECO:0000313" key="14">
    <source>
        <dbReference type="EMBL" id="ABS77025.2"/>
    </source>
</evidence>
<dbReference type="Gene3D" id="6.10.250.1890">
    <property type="match status" value="1"/>
</dbReference>
<dbReference type="Pfam" id="PF16901">
    <property type="entry name" value="DAO_C"/>
    <property type="match status" value="1"/>
</dbReference>
<evidence type="ECO:0000256" key="9">
    <source>
        <dbReference type="ARBA" id="ARBA00023002"/>
    </source>
</evidence>
<dbReference type="InterPro" id="IPR038299">
    <property type="entry name" value="DAO_C_sf"/>
</dbReference>
<dbReference type="RefSeq" id="WP_011996932.1">
    <property type="nucleotide sequence ID" value="NC_009727.1"/>
</dbReference>
<dbReference type="Gene3D" id="3.30.9.10">
    <property type="entry name" value="D-Amino Acid Oxidase, subunit A, domain 2"/>
    <property type="match status" value="1"/>
</dbReference>
<evidence type="ECO:0000259" key="12">
    <source>
        <dbReference type="Pfam" id="PF01266"/>
    </source>
</evidence>
<feature type="domain" description="Alpha-glycerophosphate oxidase C-terminal" evidence="13">
    <location>
        <begin position="387"/>
        <end position="487"/>
    </location>
</feature>
<comment type="similarity">
    <text evidence="3 11">Belongs to the FAD-dependent glycerol-3-phosphate dehydrogenase family.</text>
</comment>
<accession>A9KCL2</accession>
<dbReference type="NCBIfam" id="NF008899">
    <property type="entry name" value="PRK12266.1"/>
    <property type="match status" value="1"/>
</dbReference>
<gene>
    <name evidence="14" type="primary">glpD</name>
    <name evidence="14" type="ordered locus">CBUD_1143</name>
</gene>
<dbReference type="Pfam" id="PF01266">
    <property type="entry name" value="DAO"/>
    <property type="match status" value="1"/>
</dbReference>
<evidence type="ECO:0000256" key="1">
    <source>
        <dbReference type="ARBA" id="ARBA00001974"/>
    </source>
</evidence>
<dbReference type="EMBL" id="CP000733">
    <property type="protein sequence ID" value="ABS77025.2"/>
    <property type="molecule type" value="Genomic_DNA"/>
</dbReference>
<dbReference type="Proteomes" id="UP000008555">
    <property type="component" value="Chromosome"/>
</dbReference>
<dbReference type="InterPro" id="IPR031656">
    <property type="entry name" value="DAO_C"/>
</dbReference>
<evidence type="ECO:0000256" key="6">
    <source>
        <dbReference type="ARBA" id="ARBA00022630"/>
    </source>
</evidence>
<dbReference type="Gene3D" id="1.10.8.870">
    <property type="entry name" value="Alpha-glycerophosphate oxidase, cap domain"/>
    <property type="match status" value="1"/>
</dbReference>
<dbReference type="GO" id="GO:0006071">
    <property type="term" value="P:glycerol metabolic process"/>
    <property type="evidence" value="ECO:0007669"/>
    <property type="project" value="UniProtKB-KW"/>
</dbReference>
<comment type="cofactor">
    <cofactor evidence="1 11">
        <name>FAD</name>
        <dbReference type="ChEBI" id="CHEBI:57692"/>
    </cofactor>
</comment>
<dbReference type="InterPro" id="IPR006076">
    <property type="entry name" value="FAD-dep_OxRdtase"/>
</dbReference>
<dbReference type="GO" id="GO:0009331">
    <property type="term" value="C:glycerol-3-phosphate dehydrogenase (FAD) complex"/>
    <property type="evidence" value="ECO:0007669"/>
    <property type="project" value="UniProtKB-UniRule"/>
</dbReference>
<evidence type="ECO:0000256" key="5">
    <source>
        <dbReference type="ARBA" id="ARBA00022490"/>
    </source>
</evidence>
<comment type="subcellular location">
    <subcellularLocation>
        <location evidence="2">Cytoplasm</location>
    </subcellularLocation>
</comment>
<feature type="domain" description="FAD dependent oxidoreductase" evidence="12">
    <location>
        <begin position="8"/>
        <end position="364"/>
    </location>
</feature>
<dbReference type="EC" id="1.1.5.3" evidence="4 11"/>
<evidence type="ECO:0000256" key="4">
    <source>
        <dbReference type="ARBA" id="ARBA00013029"/>
    </source>
</evidence>
<evidence type="ECO:0000259" key="13">
    <source>
        <dbReference type="Pfam" id="PF16901"/>
    </source>
</evidence>
<evidence type="ECO:0000256" key="8">
    <source>
        <dbReference type="ARBA" id="ARBA00022827"/>
    </source>
</evidence>
<reference evidence="14 15" key="1">
    <citation type="journal article" date="2009" name="Infect. Immun.">
        <title>Comparative genomics reveal extensive transposon-mediated genomic plasticity and diversity among potential effector proteins within the genus Coxiella.</title>
        <authorList>
            <person name="Beare P.A."/>
            <person name="Unsworth N."/>
            <person name="Andoh M."/>
            <person name="Voth D.E."/>
            <person name="Omsland A."/>
            <person name="Gilk S.D."/>
            <person name="Williams K.P."/>
            <person name="Sobral B.W."/>
            <person name="Kupko J.J.III."/>
            <person name="Porcella S.F."/>
            <person name="Samuel J.E."/>
            <person name="Heinzen R.A."/>
        </authorList>
    </citation>
    <scope>NUCLEOTIDE SEQUENCE [LARGE SCALE GENOMIC DNA]</scope>
    <source>
        <strain evidence="14 15">Dugway 5J108-111</strain>
    </source>
</reference>
<dbReference type="PANTHER" id="PTHR11985">
    <property type="entry name" value="GLYCEROL-3-PHOSPHATE DEHYDROGENASE"/>
    <property type="match status" value="1"/>
</dbReference>
<comment type="catalytic activity">
    <reaction evidence="10 11">
        <text>a quinone + sn-glycerol 3-phosphate = dihydroxyacetone phosphate + a quinol</text>
        <dbReference type="Rhea" id="RHEA:18977"/>
        <dbReference type="ChEBI" id="CHEBI:24646"/>
        <dbReference type="ChEBI" id="CHEBI:57597"/>
        <dbReference type="ChEBI" id="CHEBI:57642"/>
        <dbReference type="ChEBI" id="CHEBI:132124"/>
        <dbReference type="EC" id="1.1.5.3"/>
    </reaction>
</comment>
<organism evidence="14 15">
    <name type="scientific">Coxiella burnetii (strain Dugway 5J108-111)</name>
    <dbReference type="NCBI Taxonomy" id="434922"/>
    <lineage>
        <taxon>Bacteria</taxon>
        <taxon>Pseudomonadati</taxon>
        <taxon>Pseudomonadota</taxon>
        <taxon>Gammaproteobacteria</taxon>
        <taxon>Legionellales</taxon>
        <taxon>Coxiellaceae</taxon>
        <taxon>Coxiella</taxon>
    </lineage>
</organism>
<evidence type="ECO:0000256" key="10">
    <source>
        <dbReference type="ARBA" id="ARBA00049055"/>
    </source>
</evidence>
<evidence type="ECO:0000313" key="15">
    <source>
        <dbReference type="Proteomes" id="UP000008555"/>
    </source>
</evidence>
<dbReference type="GO" id="GO:0046168">
    <property type="term" value="P:glycerol-3-phosphate catabolic process"/>
    <property type="evidence" value="ECO:0007669"/>
    <property type="project" value="TreeGrafter"/>
</dbReference>
<keyword evidence="8" id="KW-0274">FAD</keyword>
<dbReference type="NCBIfam" id="NF009906">
    <property type="entry name" value="PRK13369.1"/>
    <property type="match status" value="1"/>
</dbReference>
<dbReference type="PROSITE" id="PS00978">
    <property type="entry name" value="FAD_G3PDH_2"/>
    <property type="match status" value="1"/>
</dbReference>
<protein>
    <recommendedName>
        <fullName evidence="4 11">Glycerol-3-phosphate dehydrogenase</fullName>
        <ecNumber evidence="4 11">1.1.5.3</ecNumber>
    </recommendedName>
</protein>
<keyword evidence="6 11" id="KW-0285">Flavoprotein</keyword>
<evidence type="ECO:0000256" key="2">
    <source>
        <dbReference type="ARBA" id="ARBA00004496"/>
    </source>
</evidence>
<dbReference type="HOGENOM" id="CLU_015740_5_0_6"/>
<keyword evidence="5" id="KW-0963">Cytoplasm</keyword>